<feature type="domain" description="KOW" evidence="10">
    <location>
        <begin position="485"/>
        <end position="512"/>
    </location>
</feature>
<dbReference type="GO" id="GO:0003729">
    <property type="term" value="F:mRNA binding"/>
    <property type="evidence" value="ECO:0007669"/>
    <property type="project" value="TreeGrafter"/>
</dbReference>
<dbReference type="InterPro" id="IPR005824">
    <property type="entry name" value="KOW"/>
</dbReference>
<dbReference type="Proteomes" id="UP001309876">
    <property type="component" value="Unassembled WGS sequence"/>
</dbReference>
<name>A0AAN7TBS4_9EURO</name>
<evidence type="ECO:0000256" key="2">
    <source>
        <dbReference type="ARBA" id="ARBA00006956"/>
    </source>
</evidence>
<evidence type="ECO:0000256" key="4">
    <source>
        <dbReference type="ARBA" id="ARBA00023163"/>
    </source>
</evidence>
<feature type="compositionally biased region" description="Acidic residues" evidence="9">
    <location>
        <begin position="69"/>
        <end position="108"/>
    </location>
</feature>
<accession>A0AAN7TBS4</accession>
<dbReference type="InterPro" id="IPR017071">
    <property type="entry name" value="TF_Spt5_eukaryote"/>
</dbReference>
<dbReference type="CDD" id="cd06085">
    <property type="entry name" value="KOW_Spt5_5"/>
    <property type="match status" value="1"/>
</dbReference>
<dbReference type="GO" id="GO:0032784">
    <property type="term" value="P:regulation of DNA-templated transcription elongation"/>
    <property type="evidence" value="ECO:0007669"/>
    <property type="project" value="InterPro"/>
</dbReference>
<feature type="compositionally biased region" description="Basic and acidic residues" evidence="9">
    <location>
        <begin position="34"/>
        <end position="46"/>
    </location>
</feature>
<dbReference type="InterPro" id="IPR036735">
    <property type="entry name" value="NGN_dom_sf"/>
</dbReference>
<dbReference type="Gene3D" id="3.30.70.940">
    <property type="entry name" value="NusG, N-terminal domain"/>
    <property type="match status" value="1"/>
</dbReference>
<comment type="caution">
    <text evidence="11">The sequence shown here is derived from an EMBL/GenBank/DDBJ whole genome shotgun (WGS) entry which is preliminary data.</text>
</comment>
<feature type="region of interest" description="Disordered" evidence="9">
    <location>
        <begin position="946"/>
        <end position="976"/>
    </location>
</feature>
<feature type="region of interest" description="Disordered" evidence="9">
    <location>
        <begin position="1"/>
        <end position="193"/>
    </location>
</feature>
<dbReference type="InterPro" id="IPR057936">
    <property type="entry name" value="KOWx_Spt5"/>
</dbReference>
<keyword evidence="11" id="KW-0251">Elongation factor</keyword>
<dbReference type="Pfam" id="PF03439">
    <property type="entry name" value="Spt5-NGN"/>
    <property type="match status" value="1"/>
</dbReference>
<dbReference type="InterPro" id="IPR022581">
    <property type="entry name" value="Spt5_N"/>
</dbReference>
<dbReference type="Pfam" id="PF23290">
    <property type="entry name" value="KOW5_SPT5"/>
    <property type="match status" value="1"/>
</dbReference>
<dbReference type="SMART" id="SM00739">
    <property type="entry name" value="KOW"/>
    <property type="match status" value="5"/>
</dbReference>
<comment type="subcellular location">
    <subcellularLocation>
        <location evidence="1 8">Nucleus</location>
    </subcellularLocation>
</comment>
<comment type="function">
    <text evidence="6 8">The SPT4-SPT5 complex mediates both activation and inhibition of transcription elongation, and plays a role in pre-mRNA processing. This complex seems to be important for the stability of the RNA polymerase II elongation machinery on the chromatin template but not for the inherent ability of this machinery to translocate down the gene.</text>
</comment>
<organism evidence="11 12">
    <name type="scientific">Lithohypha guttulata</name>
    <dbReference type="NCBI Taxonomy" id="1690604"/>
    <lineage>
        <taxon>Eukaryota</taxon>
        <taxon>Fungi</taxon>
        <taxon>Dikarya</taxon>
        <taxon>Ascomycota</taxon>
        <taxon>Pezizomycotina</taxon>
        <taxon>Eurotiomycetes</taxon>
        <taxon>Chaetothyriomycetidae</taxon>
        <taxon>Chaetothyriales</taxon>
        <taxon>Trichomeriaceae</taxon>
        <taxon>Lithohypha</taxon>
    </lineage>
</organism>
<dbReference type="AlphaFoldDB" id="A0AAN7TBS4"/>
<evidence type="ECO:0000256" key="6">
    <source>
        <dbReference type="ARBA" id="ARBA00024691"/>
    </source>
</evidence>
<dbReference type="PANTHER" id="PTHR11125">
    <property type="entry name" value="SUPPRESSOR OF TY 5"/>
    <property type="match status" value="1"/>
</dbReference>
<dbReference type="GO" id="GO:0006368">
    <property type="term" value="P:transcription elongation by RNA polymerase II"/>
    <property type="evidence" value="ECO:0007669"/>
    <property type="project" value="TreeGrafter"/>
</dbReference>
<dbReference type="InterPro" id="IPR041977">
    <property type="entry name" value="KOW_Spt5_4"/>
</dbReference>
<feature type="domain" description="KOW" evidence="10">
    <location>
        <begin position="750"/>
        <end position="777"/>
    </location>
</feature>
<feature type="compositionally biased region" description="Polar residues" evidence="9">
    <location>
        <begin position="951"/>
        <end position="976"/>
    </location>
</feature>
<dbReference type="GO" id="GO:0006357">
    <property type="term" value="P:regulation of transcription by RNA polymerase II"/>
    <property type="evidence" value="ECO:0007669"/>
    <property type="project" value="InterPro"/>
</dbReference>
<dbReference type="Pfam" id="PF23284">
    <property type="entry name" value="KOW2_Spt5"/>
    <property type="match status" value="1"/>
</dbReference>
<dbReference type="InterPro" id="IPR041976">
    <property type="entry name" value="KOW_Spt5_3"/>
</dbReference>
<evidence type="ECO:0000313" key="12">
    <source>
        <dbReference type="Proteomes" id="UP001309876"/>
    </source>
</evidence>
<evidence type="ECO:0000256" key="3">
    <source>
        <dbReference type="ARBA" id="ARBA00020181"/>
    </source>
</evidence>
<evidence type="ECO:0000256" key="8">
    <source>
        <dbReference type="PIRNR" id="PIRNR036945"/>
    </source>
</evidence>
<reference evidence="11 12" key="1">
    <citation type="submission" date="2023-08" db="EMBL/GenBank/DDBJ databases">
        <title>Black Yeasts Isolated from many extreme environments.</title>
        <authorList>
            <person name="Coleine C."/>
            <person name="Stajich J.E."/>
            <person name="Selbmann L."/>
        </authorList>
    </citation>
    <scope>NUCLEOTIDE SEQUENCE [LARGE SCALE GENOMIC DNA]</scope>
    <source>
        <strain evidence="11 12">CCFEE 5910</strain>
    </source>
</reference>
<dbReference type="InterPro" id="IPR041978">
    <property type="entry name" value="KOW_Spt5_5"/>
</dbReference>
<comment type="similarity">
    <text evidence="2 8">Belongs to the SPT5 family.</text>
</comment>
<protein>
    <recommendedName>
        <fullName evidence="3 8">Transcription elongation factor SPT5</fullName>
    </recommendedName>
</protein>
<feature type="domain" description="KOW" evidence="10">
    <location>
        <begin position="538"/>
        <end position="566"/>
    </location>
</feature>
<dbReference type="Pfam" id="PF23291">
    <property type="entry name" value="KOW4_SPT5"/>
    <property type="match status" value="1"/>
</dbReference>
<dbReference type="CDD" id="cd06084">
    <property type="entry name" value="KOW_Spt5_4"/>
    <property type="match status" value="1"/>
</dbReference>
<feature type="compositionally biased region" description="Polar residues" evidence="9">
    <location>
        <begin position="847"/>
        <end position="862"/>
    </location>
</feature>
<dbReference type="InterPro" id="IPR005100">
    <property type="entry name" value="NGN-domain"/>
</dbReference>
<keyword evidence="12" id="KW-1185">Reference proteome</keyword>
<evidence type="ECO:0000256" key="7">
    <source>
        <dbReference type="ARBA" id="ARBA00025870"/>
    </source>
</evidence>
<dbReference type="FunFam" id="2.30.30.30:FF:000018">
    <property type="entry name" value="Transcription elongation factor SPT5"/>
    <property type="match status" value="1"/>
</dbReference>
<feature type="compositionally biased region" description="Polar residues" evidence="9">
    <location>
        <begin position="902"/>
        <end position="920"/>
    </location>
</feature>
<feature type="domain" description="KOW" evidence="10">
    <location>
        <begin position="661"/>
        <end position="686"/>
    </location>
</feature>
<dbReference type="PIRSF" id="PIRSF036945">
    <property type="entry name" value="Spt5"/>
    <property type="match status" value="1"/>
</dbReference>
<dbReference type="Pfam" id="PF11942">
    <property type="entry name" value="Spt5_N"/>
    <property type="match status" value="1"/>
</dbReference>
<evidence type="ECO:0000256" key="1">
    <source>
        <dbReference type="ARBA" id="ARBA00004123"/>
    </source>
</evidence>
<dbReference type="InterPro" id="IPR039659">
    <property type="entry name" value="SPT5"/>
</dbReference>
<feature type="compositionally biased region" description="Basic and acidic residues" evidence="9">
    <location>
        <begin position="59"/>
        <end position="68"/>
    </location>
</feature>
<dbReference type="InterPro" id="IPR041975">
    <property type="entry name" value="KOW_Spt5_2"/>
</dbReference>
<dbReference type="CDD" id="cd09888">
    <property type="entry name" value="NGN_Euk"/>
    <property type="match status" value="1"/>
</dbReference>
<dbReference type="InterPro" id="IPR039385">
    <property type="entry name" value="NGN_Euk"/>
</dbReference>
<evidence type="ECO:0000256" key="9">
    <source>
        <dbReference type="SAM" id="MobiDB-lite"/>
    </source>
</evidence>
<feature type="region of interest" description="Disordered" evidence="9">
    <location>
        <begin position="818"/>
        <end position="927"/>
    </location>
</feature>
<dbReference type="InterPro" id="IPR041973">
    <property type="entry name" value="KOW_Spt5_1"/>
</dbReference>
<dbReference type="Pfam" id="PF12815">
    <property type="entry name" value="CTD"/>
    <property type="match status" value="1"/>
</dbReference>
<gene>
    <name evidence="11" type="primary">SPT5</name>
    <name evidence="11" type="ORF">LTR05_000663</name>
</gene>
<dbReference type="SUPFAM" id="SSF50104">
    <property type="entry name" value="Translation proteins SH3-like domain"/>
    <property type="match status" value="1"/>
</dbReference>
<proteinExistence type="inferred from homology"/>
<dbReference type="CDD" id="cd06081">
    <property type="entry name" value="KOW_Spt5_1"/>
    <property type="match status" value="1"/>
</dbReference>
<dbReference type="GO" id="GO:0003746">
    <property type="term" value="F:translation elongation factor activity"/>
    <property type="evidence" value="ECO:0007669"/>
    <property type="project" value="UniProtKB-KW"/>
</dbReference>
<comment type="subunit">
    <text evidence="7">Component of the SPT4-SPT5 complex. Interacts with RNA polymerase II.</text>
</comment>
<dbReference type="GO" id="GO:0032044">
    <property type="term" value="C:DSIF complex"/>
    <property type="evidence" value="ECO:0007669"/>
    <property type="project" value="TreeGrafter"/>
</dbReference>
<keyword evidence="11" id="KW-0648">Protein biosynthesis</keyword>
<dbReference type="EMBL" id="JAVRRJ010000001">
    <property type="protein sequence ID" value="KAK5090491.1"/>
    <property type="molecule type" value="Genomic_DNA"/>
</dbReference>
<dbReference type="InterPro" id="IPR014722">
    <property type="entry name" value="Rib_uL2_dom2"/>
</dbReference>
<dbReference type="InterPro" id="IPR008991">
    <property type="entry name" value="Translation_prot_SH3-like_sf"/>
</dbReference>
<evidence type="ECO:0000259" key="10">
    <source>
        <dbReference type="SMART" id="SM00739"/>
    </source>
</evidence>
<feature type="compositionally biased region" description="Basic and acidic residues" evidence="9">
    <location>
        <begin position="167"/>
        <end position="179"/>
    </location>
</feature>
<evidence type="ECO:0000313" key="11">
    <source>
        <dbReference type="EMBL" id="KAK5090491.1"/>
    </source>
</evidence>
<feature type="compositionally biased region" description="Acidic residues" evidence="9">
    <location>
        <begin position="125"/>
        <end position="146"/>
    </location>
</feature>
<feature type="compositionally biased region" description="Low complexity" evidence="9">
    <location>
        <begin position="1027"/>
        <end position="1045"/>
    </location>
</feature>
<dbReference type="CDD" id="cd06083">
    <property type="entry name" value="KOW_Spt5_3"/>
    <property type="match status" value="1"/>
</dbReference>
<dbReference type="Pfam" id="PF23037">
    <property type="entry name" value="KOWx_SPT5"/>
    <property type="match status" value="1"/>
</dbReference>
<keyword evidence="4 8" id="KW-0804">Transcription</keyword>
<feature type="domain" description="KOW" evidence="10">
    <location>
        <begin position="319"/>
        <end position="347"/>
    </location>
</feature>
<dbReference type="PANTHER" id="PTHR11125:SF7">
    <property type="entry name" value="TRANSCRIPTION ELONGATION FACTOR SPT5"/>
    <property type="match status" value="1"/>
</dbReference>
<dbReference type="Gene3D" id="2.30.30.30">
    <property type="match status" value="3"/>
</dbReference>
<feature type="region of interest" description="Disordered" evidence="9">
    <location>
        <begin position="1024"/>
        <end position="1054"/>
    </location>
</feature>
<evidence type="ECO:0000256" key="5">
    <source>
        <dbReference type="ARBA" id="ARBA00023242"/>
    </source>
</evidence>
<dbReference type="CDD" id="cd06082">
    <property type="entry name" value="KOW_Spt5_2"/>
    <property type="match status" value="1"/>
</dbReference>
<sequence length="1054" mass="115495">MASFLNTTFDDEESETEFNPGAEQGSENEGSDNEDTKVQPSRKVERASPVPEANGSRPKQRDSPVNDLKDDDEDDNNGEDDEGEGEDLQDGDDDEEDEEEEDEDDEDALVGRPKKRRRRGLNQFIEEEAEVDEDDDELEADEDDIAETGFIQDTHPDDDLGADVEQDDRRHRELDRQRQLEQSMDAEAQANRYKERYGRRTTTGLAKGSFVPQNLLMPSVNDPSIWSVACKPGKERETIGFIMKRQIERSKMGKPLRICSAFERGGTTSSMAGMIFVEARRVDDMKEALTGVPNVYMSKITKFPLNEMPDLLRVRKTKQLEIGGYARIRKQGVYFNDLAVIEEVEDNGLDVVVRLVPRLDYGLNEDDNKPTNPAEKRKRNAFAPAATPLVRPPQRLFNENEAKKKHSRFLTQNRALSGRSWIYKNDTYEDGYLWKTFRRSQLQTENVDPKLEEVTKLTRQAVDGSETLDIEQIAKDLKNSTAEGNYVPGDEIEVYKGEQRGLVGRVEGVSDRILRVKVIQGELAGQVIEQPVSDVRKRFREGDHVKVIGASKYAGEIGMIIKIKDDRVTIITDTSNQEITVFSRDLREAAEAGGTEIKSHMFDVQDLVQLNATQVGIVIRADLEAVRILDENSSVVTRLPTQLQKVEQKKNAVATDRNSAEIRVGDTVRESGGEGKTGRILHIHRAHLFLHDRERMENSGLWTTRCMNVVTIASKANMTQSGPDLTKMNPMLNGQRAPGAMAPPPQVGRDRLIGQTVHIRKGHFKGHRGIVKDTQGEVARVELQSKNKVINIPKVDLAVVDRNTDKTIDYNTFAHSRGPAFPLRTGTGATNGSRVPDSGFQGGRTPQVGSATPMWGSSSRTPAWNGAGSAMDSRTPTWKASGSATTYGGSGNMTSYGGPGNYGTNNSSNRTPAWSSSAKTPYSGDHGYGSSSGGYDAFAASSRTPFAGGASSRTPAYNSGMTENTSAISAPTPSGFDSSGGGYTSYAANAPTPGAGFGSGPVDAPTPGMPSYAKASNQIPLKHNRLAAAAATPGATYDAPTPGGPRYAEDDDDD</sequence>
<keyword evidence="5 8" id="KW-0539">Nucleus</keyword>